<feature type="domain" description="VOC" evidence="6">
    <location>
        <begin position="128"/>
        <end position="246"/>
    </location>
</feature>
<dbReference type="Gene3D" id="1.10.1660.10">
    <property type="match status" value="1"/>
</dbReference>
<organism evidence="7 8">
    <name type="scientific">Nocardioides anomalus</name>
    <dbReference type="NCBI Taxonomy" id="2712223"/>
    <lineage>
        <taxon>Bacteria</taxon>
        <taxon>Bacillati</taxon>
        <taxon>Actinomycetota</taxon>
        <taxon>Actinomycetes</taxon>
        <taxon>Propionibacteriales</taxon>
        <taxon>Nocardioidaceae</taxon>
        <taxon>Nocardioides</taxon>
    </lineage>
</organism>
<feature type="domain" description="HTH merR-type" evidence="5">
    <location>
        <begin position="2"/>
        <end position="70"/>
    </location>
</feature>
<dbReference type="PROSITE" id="PS50937">
    <property type="entry name" value="HTH_MERR_2"/>
    <property type="match status" value="1"/>
</dbReference>
<dbReference type="Pfam" id="PF00903">
    <property type="entry name" value="Glyoxalase"/>
    <property type="match status" value="1"/>
</dbReference>
<evidence type="ECO:0000259" key="5">
    <source>
        <dbReference type="PROSITE" id="PS50937"/>
    </source>
</evidence>
<gene>
    <name evidence="7" type="ORF">G5V58_05450</name>
</gene>
<reference evidence="7 8" key="1">
    <citation type="submission" date="2020-02" db="EMBL/GenBank/DDBJ databases">
        <title>Full genome sequence of Nocardioides sp. R-3366.</title>
        <authorList>
            <person name="Im W.-T."/>
        </authorList>
    </citation>
    <scope>NUCLEOTIDE SEQUENCE [LARGE SCALE GENOMIC DNA]</scope>
    <source>
        <strain evidence="7 8">R-3366</strain>
    </source>
</reference>
<keyword evidence="1" id="KW-0678">Repressor</keyword>
<dbReference type="SMART" id="SM00422">
    <property type="entry name" value="HTH_MERR"/>
    <property type="match status" value="1"/>
</dbReference>
<sequence length="252" mass="27875">MAFTIGEVAARTGLTQRSLRYYEELGLLEPRRSDGGRREYDGAALDRLYRIRLQRSLGTPVAEVDADADLLTAARRHLRELDDVLADTARQRERVRTVEARLLRGEQPHPSELLDLLAGLGDGDEPFAVRRLTLLVYRDVLAAHAFLVEVFGFAPGPASEEHAEVFVGDGVVWLHHESLDYGLLSPVTSGSASHCMAVDVDDVEAHHARTSAAGAEIAYPPTTMPYGVREYAARDREGGLWSFMQPLPDEEE</sequence>
<dbReference type="InterPro" id="IPR037523">
    <property type="entry name" value="VOC_core"/>
</dbReference>
<dbReference type="AlphaFoldDB" id="A0A6G6WAN2"/>
<dbReference type="PROSITE" id="PS00552">
    <property type="entry name" value="HTH_MERR_1"/>
    <property type="match status" value="1"/>
</dbReference>
<dbReference type="Gene3D" id="3.30.720.120">
    <property type="match status" value="1"/>
</dbReference>
<dbReference type="InterPro" id="IPR009061">
    <property type="entry name" value="DNA-bd_dom_put_sf"/>
</dbReference>
<evidence type="ECO:0000313" key="7">
    <source>
        <dbReference type="EMBL" id="QIG42284.1"/>
    </source>
</evidence>
<keyword evidence="4" id="KW-0804">Transcription</keyword>
<keyword evidence="3" id="KW-0238">DNA-binding</keyword>
<evidence type="ECO:0000256" key="4">
    <source>
        <dbReference type="ARBA" id="ARBA00023163"/>
    </source>
</evidence>
<dbReference type="InterPro" id="IPR000551">
    <property type="entry name" value="MerR-type_HTH_dom"/>
</dbReference>
<dbReference type="Pfam" id="PF13411">
    <property type="entry name" value="MerR_1"/>
    <property type="match status" value="1"/>
</dbReference>
<keyword evidence="2" id="KW-0805">Transcription regulation</keyword>
<dbReference type="CDD" id="cd00592">
    <property type="entry name" value="HTH_MerR-like"/>
    <property type="match status" value="1"/>
</dbReference>
<dbReference type="SUPFAM" id="SSF46955">
    <property type="entry name" value="Putative DNA-binding domain"/>
    <property type="match status" value="1"/>
</dbReference>
<dbReference type="InterPro" id="IPR029068">
    <property type="entry name" value="Glyas_Bleomycin-R_OHBP_Dase"/>
</dbReference>
<dbReference type="GO" id="GO:0003677">
    <property type="term" value="F:DNA binding"/>
    <property type="evidence" value="ECO:0007669"/>
    <property type="project" value="UniProtKB-KW"/>
</dbReference>
<evidence type="ECO:0000256" key="1">
    <source>
        <dbReference type="ARBA" id="ARBA00022491"/>
    </source>
</evidence>
<dbReference type="PRINTS" id="PR00040">
    <property type="entry name" value="HTHMERR"/>
</dbReference>
<dbReference type="InterPro" id="IPR047057">
    <property type="entry name" value="MerR_fam"/>
</dbReference>
<dbReference type="Gene3D" id="3.30.720.110">
    <property type="match status" value="1"/>
</dbReference>
<accession>A0A6G6WAN2</accession>
<dbReference type="KEGG" id="nano:G5V58_05450"/>
<dbReference type="PROSITE" id="PS51819">
    <property type="entry name" value="VOC"/>
    <property type="match status" value="1"/>
</dbReference>
<evidence type="ECO:0000259" key="6">
    <source>
        <dbReference type="PROSITE" id="PS51819"/>
    </source>
</evidence>
<evidence type="ECO:0000256" key="3">
    <source>
        <dbReference type="ARBA" id="ARBA00023125"/>
    </source>
</evidence>
<dbReference type="EMBL" id="CP049257">
    <property type="protein sequence ID" value="QIG42284.1"/>
    <property type="molecule type" value="Genomic_DNA"/>
</dbReference>
<keyword evidence="8" id="KW-1185">Reference proteome</keyword>
<dbReference type="GO" id="GO:0003700">
    <property type="term" value="F:DNA-binding transcription factor activity"/>
    <property type="evidence" value="ECO:0007669"/>
    <property type="project" value="InterPro"/>
</dbReference>
<dbReference type="InterPro" id="IPR004360">
    <property type="entry name" value="Glyas_Fos-R_dOase_dom"/>
</dbReference>
<dbReference type="RefSeq" id="WP_165229507.1">
    <property type="nucleotide sequence ID" value="NZ_CP049257.1"/>
</dbReference>
<evidence type="ECO:0000313" key="8">
    <source>
        <dbReference type="Proteomes" id="UP000502996"/>
    </source>
</evidence>
<evidence type="ECO:0000256" key="2">
    <source>
        <dbReference type="ARBA" id="ARBA00023015"/>
    </source>
</evidence>
<proteinExistence type="predicted"/>
<name>A0A6G6WAN2_9ACTN</name>
<dbReference type="SUPFAM" id="SSF54593">
    <property type="entry name" value="Glyoxalase/Bleomycin resistance protein/Dihydroxybiphenyl dioxygenase"/>
    <property type="match status" value="1"/>
</dbReference>
<dbReference type="Proteomes" id="UP000502996">
    <property type="component" value="Chromosome"/>
</dbReference>
<dbReference type="PANTHER" id="PTHR30204">
    <property type="entry name" value="REDOX-CYCLING DRUG-SENSING TRANSCRIPTIONAL ACTIVATOR SOXR"/>
    <property type="match status" value="1"/>
</dbReference>
<dbReference type="PANTHER" id="PTHR30204:SF69">
    <property type="entry name" value="MERR-FAMILY TRANSCRIPTIONAL REGULATOR"/>
    <property type="match status" value="1"/>
</dbReference>
<protein>
    <submittedName>
        <fullName evidence="7">MerR family transcriptional regulator</fullName>
    </submittedName>
</protein>